<sequence>MTKFFPDKIIYLKDKHSVIYFLKKALIFYVSIKTVFCFVIRYSCQHNPI</sequence>
<evidence type="ECO:0000256" key="1">
    <source>
        <dbReference type="SAM" id="Phobius"/>
    </source>
</evidence>
<proteinExistence type="predicted"/>
<protein>
    <submittedName>
        <fullName evidence="2">Uncharacterized protein</fullName>
    </submittedName>
</protein>
<keyword evidence="3" id="KW-1185">Reference proteome</keyword>
<dbReference type="KEGG" id="hde:HDEF_0748"/>
<dbReference type="EMBL" id="CP001277">
    <property type="protein sequence ID" value="ACQ67478.1"/>
    <property type="molecule type" value="Genomic_DNA"/>
</dbReference>
<feature type="transmembrane region" description="Helical" evidence="1">
    <location>
        <begin position="21"/>
        <end position="42"/>
    </location>
</feature>
<dbReference type="AlphaFoldDB" id="C4K4I5"/>
<reference evidence="2 3" key="1">
    <citation type="journal article" date="2009" name="Proc. Natl. Acad. Sci. U.S.A.">
        <title>Hamiltonella defensa, genome evolution of protective bacterial endosymbiont from pathogenic ancestors.</title>
        <authorList>
            <person name="Degnan P.H."/>
            <person name="Yu Y."/>
            <person name="Sisneros N."/>
            <person name="Wing R.A."/>
            <person name="Moran N.A."/>
        </authorList>
    </citation>
    <scope>NUCLEOTIDE SEQUENCE [LARGE SCALE GENOMIC DNA]</scope>
    <source>
        <strain evidence="3">5AT</strain>
    </source>
</reference>
<gene>
    <name evidence="2" type="ordered locus">HDEF_0748</name>
</gene>
<evidence type="ECO:0000313" key="3">
    <source>
        <dbReference type="Proteomes" id="UP000002334"/>
    </source>
</evidence>
<evidence type="ECO:0000313" key="2">
    <source>
        <dbReference type="EMBL" id="ACQ67478.1"/>
    </source>
</evidence>
<keyword evidence="1" id="KW-0472">Membrane</keyword>
<dbReference type="Proteomes" id="UP000002334">
    <property type="component" value="Chromosome"/>
</dbReference>
<name>C4K4I5_HAMD5</name>
<organism evidence="2 3">
    <name type="scientific">Hamiltonella defensa subsp. Acyrthosiphon pisum (strain 5AT)</name>
    <dbReference type="NCBI Taxonomy" id="572265"/>
    <lineage>
        <taxon>Bacteria</taxon>
        <taxon>Pseudomonadati</taxon>
        <taxon>Pseudomonadota</taxon>
        <taxon>Gammaproteobacteria</taxon>
        <taxon>Enterobacterales</taxon>
        <taxon>Enterobacteriaceae</taxon>
        <taxon>aphid secondary symbionts</taxon>
        <taxon>Candidatus Williamhamiltonella</taxon>
    </lineage>
</organism>
<keyword evidence="1" id="KW-0812">Transmembrane</keyword>
<keyword evidence="1" id="KW-1133">Transmembrane helix</keyword>
<accession>C4K4I5</accession>
<dbReference type="HOGENOM" id="CLU_3136348_0_0_6"/>